<dbReference type="InterPro" id="IPR001320">
    <property type="entry name" value="Iontro_rcpt_C"/>
</dbReference>
<keyword evidence="6" id="KW-0770">Synapse</keyword>
<feature type="transmembrane region" description="Helical" evidence="19">
    <location>
        <begin position="616"/>
        <end position="637"/>
    </location>
</feature>
<evidence type="ECO:0000256" key="2">
    <source>
        <dbReference type="ARBA" id="ARBA00022448"/>
    </source>
</evidence>
<dbReference type="Gene3D" id="1.10.287.70">
    <property type="match status" value="1"/>
</dbReference>
<dbReference type="Gene3D" id="3.40.50.2300">
    <property type="match status" value="2"/>
</dbReference>
<feature type="binding site" evidence="15">
    <location>
        <position position="501"/>
    </location>
    <ligand>
        <name>L-glutamate</name>
        <dbReference type="ChEBI" id="CHEBI:29985"/>
    </ligand>
</feature>
<evidence type="ECO:0000256" key="3">
    <source>
        <dbReference type="ARBA" id="ARBA00022475"/>
    </source>
</evidence>
<evidence type="ECO:0000259" key="21">
    <source>
        <dbReference type="SMART" id="SM00079"/>
    </source>
</evidence>
<evidence type="ECO:0000259" key="22">
    <source>
        <dbReference type="SMART" id="SM00918"/>
    </source>
</evidence>
<evidence type="ECO:0000256" key="20">
    <source>
        <dbReference type="SAM" id="SignalP"/>
    </source>
</evidence>
<comment type="subcellular location">
    <subcellularLocation>
        <location evidence="14">Postsynaptic cell membrane</location>
        <topology evidence="14">Multi-pass membrane protein</topology>
    </subcellularLocation>
</comment>
<feature type="chain" id="PRO_5032440144" description="Ionotropic receptor" evidence="20">
    <location>
        <begin position="22"/>
        <end position="923"/>
    </location>
</feature>
<dbReference type="FunFam" id="1.10.287.70:FF:000010">
    <property type="entry name" value="Putative glutamate receptor ionotropic kainate 1"/>
    <property type="match status" value="1"/>
</dbReference>
<dbReference type="PRINTS" id="PR00177">
    <property type="entry name" value="NMDARECEPTOR"/>
</dbReference>
<evidence type="ECO:0000256" key="11">
    <source>
        <dbReference type="ARBA" id="ARBA00023257"/>
    </source>
</evidence>
<keyword evidence="17" id="KW-1015">Disulfide bond</keyword>
<evidence type="ECO:0000256" key="14">
    <source>
        <dbReference type="ARBA" id="ARBA00034104"/>
    </source>
</evidence>
<dbReference type="Pfam" id="PF10613">
    <property type="entry name" value="Lig_chan-Glu_bd"/>
    <property type="match status" value="1"/>
</dbReference>
<feature type="signal peptide" evidence="20">
    <location>
        <begin position="1"/>
        <end position="21"/>
    </location>
</feature>
<accession>A0A834XYS9</accession>
<feature type="compositionally biased region" description="Basic and acidic residues" evidence="18">
    <location>
        <begin position="904"/>
        <end position="914"/>
    </location>
</feature>
<dbReference type="GO" id="GO:0045211">
    <property type="term" value="C:postsynaptic membrane"/>
    <property type="evidence" value="ECO:0007669"/>
    <property type="project" value="UniProtKB-SubCell"/>
</dbReference>
<dbReference type="InterPro" id="IPR001508">
    <property type="entry name" value="Iono_Glu_rcpt_met"/>
</dbReference>
<keyword evidence="11" id="KW-0628">Postsynaptic cell membrane</keyword>
<dbReference type="GO" id="GO:0015276">
    <property type="term" value="F:ligand-gated monoatomic ion channel activity"/>
    <property type="evidence" value="ECO:0007669"/>
    <property type="project" value="InterPro"/>
</dbReference>
<feature type="domain" description="Ionotropic glutamate receptor C-terminal" evidence="21">
    <location>
        <begin position="407"/>
        <end position="781"/>
    </location>
</feature>
<evidence type="ECO:0000256" key="18">
    <source>
        <dbReference type="SAM" id="MobiDB-lite"/>
    </source>
</evidence>
<keyword evidence="3" id="KW-1003">Cell membrane</keyword>
<sequence>MSIIGFFVVLILMATVSIGNALPKPIKIGAIFHHGEEENERAFLNAIKVLTDENIAPNFIFEPVIEWVKSEMDSFKTEASACKLLSEGVAAIFGPGNSHTRDIVTSITSKYGIPHIMYTFQRVDDPPLPFTTINVYPDSMKISEALSSLLDAMNWKEFTAMYEDDDGLSRLHKLLMKHGPKDLPITVRQLKPTYDIKTNEPNYRPLLKEVANSTSFNVILDVKPENLLIILKQAGEVKLLKDYYNYIITCLNTPTEDLLKVLNGSGANLTAIQIITENPYQLQTVESALIFDSVFLLNDALDALKHLNNGDGQLTIEPQKLFCNESNKYEAGYNISFLMKEKKTIGRTTGPLEFYKNGGGRLFRMKFFEFHNDIAVESGSWENGTLIVMRTQKEREESVTKSIEQRTFKVTTKPGHPYAIEVIDGSTRGILIENRRWEGYSFDLIHAISELLKFKYEFEIVPDEQYGKYSQDTKQWNGLIGRLLNREADMAICDLTITKARESAVDFTMPFMNLGIAILFAKADNKEPELFTFLSPFSPDVWVYMATAYLAVSVMLFIQARMAPGEWDNPHPCTTDPEELENNFDLANSLWLTIGSLMQQGSDILPKAASIRMVAAMWWFFVLIMVSSYTANLAAFLTNAASEATINNVEELAAQSKIKYGMMDGGSTAGYFSNSNVSTYSRMWQTMSDAKPSVFTKSNDEGVERVSKGKRTYAYFMESTGIDYAVERDCSLQMVGSLLDNKGYGIAVPPNSPYRTQLSGAILTLQEKGILSQIKEKWWKRGSLNCSKDSTAPASGELTMAHVGGIFLVLFIGCAFAVVLAIFEFIWNVRRVAVDEKITPGEAFMAEFKFALNIWAEEKPVKIAQSSKSRSSSSGGGGGVGGFVRAASTARSMVGSFLRLDSLDNLDKDKDNTPKRTTNNLPL</sequence>
<evidence type="ECO:0000256" key="12">
    <source>
        <dbReference type="ARBA" id="ARBA00023286"/>
    </source>
</evidence>
<evidence type="ECO:0000256" key="13">
    <source>
        <dbReference type="ARBA" id="ARBA00023303"/>
    </source>
</evidence>
<comment type="caution">
    <text evidence="23">The sequence shown here is derived from an EMBL/GenBank/DDBJ whole genome shotgun (WGS) entry which is preliminary data.</text>
</comment>
<organism evidence="23 24">
    <name type="scientific">Aphidius gifuensis</name>
    <name type="common">Parasitoid wasp</name>
    <dbReference type="NCBI Taxonomy" id="684658"/>
    <lineage>
        <taxon>Eukaryota</taxon>
        <taxon>Metazoa</taxon>
        <taxon>Ecdysozoa</taxon>
        <taxon>Arthropoda</taxon>
        <taxon>Hexapoda</taxon>
        <taxon>Insecta</taxon>
        <taxon>Pterygota</taxon>
        <taxon>Neoptera</taxon>
        <taxon>Endopterygota</taxon>
        <taxon>Hymenoptera</taxon>
        <taxon>Apocrita</taxon>
        <taxon>Ichneumonoidea</taxon>
        <taxon>Braconidae</taxon>
        <taxon>Aphidiinae</taxon>
        <taxon>Aphidius</taxon>
    </lineage>
</organism>
<feature type="binding site" evidence="15">
    <location>
        <position position="668"/>
    </location>
    <ligand>
        <name>L-glutamate</name>
        <dbReference type="ChEBI" id="CHEBI:29985"/>
    </ligand>
</feature>
<evidence type="ECO:0000313" key="23">
    <source>
        <dbReference type="EMBL" id="KAF7994162.1"/>
    </source>
</evidence>
<keyword evidence="9" id="KW-0675">Receptor</keyword>
<dbReference type="SUPFAM" id="SSF53822">
    <property type="entry name" value="Periplasmic binding protein-like I"/>
    <property type="match status" value="1"/>
</dbReference>
<dbReference type="FunFam" id="3.40.190.10:FF:000061">
    <property type="entry name" value="Glutamate receptor, ionotropic kainate"/>
    <property type="match status" value="1"/>
</dbReference>
<dbReference type="PANTHER" id="PTHR18966">
    <property type="entry name" value="IONOTROPIC GLUTAMATE RECEPTOR"/>
    <property type="match status" value="1"/>
</dbReference>
<evidence type="ECO:0000313" key="24">
    <source>
        <dbReference type="Proteomes" id="UP000639338"/>
    </source>
</evidence>
<evidence type="ECO:0000256" key="5">
    <source>
        <dbReference type="ARBA" id="ARBA00022989"/>
    </source>
</evidence>
<proteinExistence type="inferred from homology"/>
<keyword evidence="13" id="KW-0407">Ion channel</keyword>
<keyword evidence="10" id="KW-0325">Glycoprotein</keyword>
<evidence type="ECO:0000256" key="15">
    <source>
        <dbReference type="PIRSR" id="PIRSR601508-1"/>
    </source>
</evidence>
<feature type="domain" description="Ionotropic glutamate receptor L-glutamate and glycine-binding" evidence="22">
    <location>
        <begin position="417"/>
        <end position="485"/>
    </location>
</feature>
<evidence type="ECO:0000256" key="6">
    <source>
        <dbReference type="ARBA" id="ARBA00023018"/>
    </source>
</evidence>
<dbReference type="Gene3D" id="3.40.190.10">
    <property type="entry name" value="Periplasmic binding protein-like II"/>
    <property type="match status" value="2"/>
</dbReference>
<feature type="region of interest" description="Disordered" evidence="18">
    <location>
        <begin position="904"/>
        <end position="923"/>
    </location>
</feature>
<evidence type="ECO:0000256" key="7">
    <source>
        <dbReference type="ARBA" id="ARBA00023065"/>
    </source>
</evidence>
<name>A0A834XYS9_APHGI</name>
<reference evidence="23 24" key="1">
    <citation type="submission" date="2020-08" db="EMBL/GenBank/DDBJ databases">
        <title>Aphidius gifuensis genome sequencing and assembly.</title>
        <authorList>
            <person name="Du Z."/>
        </authorList>
    </citation>
    <scope>NUCLEOTIDE SEQUENCE [LARGE SCALE GENOMIC DNA]</scope>
    <source>
        <strain evidence="23">YNYX2018</strain>
        <tissue evidence="23">Adults</tissue>
    </source>
</reference>
<keyword evidence="5 19" id="KW-1133">Transmembrane helix</keyword>
<dbReference type="Proteomes" id="UP000639338">
    <property type="component" value="Unassembled WGS sequence"/>
</dbReference>
<dbReference type="FunFam" id="3.40.190.10:FF:000178">
    <property type="entry name" value="Glutamate receptor subunit"/>
    <property type="match status" value="1"/>
</dbReference>
<evidence type="ECO:0000256" key="10">
    <source>
        <dbReference type="ARBA" id="ARBA00023180"/>
    </source>
</evidence>
<dbReference type="SMART" id="SM00079">
    <property type="entry name" value="PBPe"/>
    <property type="match status" value="1"/>
</dbReference>
<dbReference type="InterPro" id="IPR028082">
    <property type="entry name" value="Peripla_BP_I"/>
</dbReference>
<evidence type="ECO:0000256" key="9">
    <source>
        <dbReference type="ARBA" id="ARBA00023170"/>
    </source>
</evidence>
<feature type="binding site" evidence="15">
    <location>
        <position position="718"/>
    </location>
    <ligand>
        <name>L-glutamate</name>
        <dbReference type="ChEBI" id="CHEBI:29985"/>
    </ligand>
</feature>
<keyword evidence="12" id="KW-1071">Ligand-gated ion channel</keyword>
<gene>
    <name evidence="23" type="ORF">HCN44_011431</name>
</gene>
<feature type="site" description="Crucial to convey clamshell closure to channel opening" evidence="16">
    <location>
        <position position="646"/>
    </location>
</feature>
<dbReference type="Pfam" id="PF01094">
    <property type="entry name" value="ANF_receptor"/>
    <property type="match status" value="1"/>
</dbReference>
<keyword evidence="2" id="KW-0813">Transport</keyword>
<feature type="disulfide bond" evidence="17">
    <location>
        <begin position="730"/>
        <end position="786"/>
    </location>
</feature>
<dbReference type="SUPFAM" id="SSF53850">
    <property type="entry name" value="Periplasmic binding protein-like II"/>
    <property type="match status" value="1"/>
</dbReference>
<evidence type="ECO:0008006" key="25">
    <source>
        <dbReference type="Google" id="ProtNLM"/>
    </source>
</evidence>
<dbReference type="SMART" id="SM00918">
    <property type="entry name" value="Lig_chan-Glu_bd"/>
    <property type="match status" value="1"/>
</dbReference>
<evidence type="ECO:0000256" key="8">
    <source>
        <dbReference type="ARBA" id="ARBA00023136"/>
    </source>
</evidence>
<feature type="binding site" evidence="15">
    <location>
        <position position="667"/>
    </location>
    <ligand>
        <name>L-glutamate</name>
        <dbReference type="ChEBI" id="CHEBI:29985"/>
    </ligand>
</feature>
<feature type="transmembrane region" description="Helical" evidence="19">
    <location>
        <begin position="541"/>
        <end position="558"/>
    </location>
</feature>
<dbReference type="EMBL" id="JACMRX010000003">
    <property type="protein sequence ID" value="KAF7994162.1"/>
    <property type="molecule type" value="Genomic_DNA"/>
</dbReference>
<keyword evidence="20" id="KW-0732">Signal</keyword>
<keyword evidence="8 19" id="KW-0472">Membrane</keyword>
<evidence type="ECO:0000256" key="16">
    <source>
        <dbReference type="PIRSR" id="PIRSR601508-2"/>
    </source>
</evidence>
<dbReference type="AlphaFoldDB" id="A0A834XYS9"/>
<dbReference type="InterPro" id="IPR019594">
    <property type="entry name" value="Glu/Gly-bd"/>
</dbReference>
<dbReference type="OrthoDB" id="5984008at2759"/>
<keyword evidence="7" id="KW-0406">Ion transport</keyword>
<keyword evidence="24" id="KW-1185">Reference proteome</keyword>
<evidence type="ECO:0000256" key="17">
    <source>
        <dbReference type="PIRSR" id="PIRSR601508-3"/>
    </source>
</evidence>
<feature type="transmembrane region" description="Helical" evidence="19">
    <location>
        <begin position="805"/>
        <end position="827"/>
    </location>
</feature>
<evidence type="ECO:0000256" key="19">
    <source>
        <dbReference type="SAM" id="Phobius"/>
    </source>
</evidence>
<dbReference type="InterPro" id="IPR015683">
    <property type="entry name" value="Ionotropic_Glu_rcpt"/>
</dbReference>
<evidence type="ECO:0000256" key="1">
    <source>
        <dbReference type="ARBA" id="ARBA00008685"/>
    </source>
</evidence>
<keyword evidence="4 19" id="KW-0812">Transmembrane</keyword>
<comment type="similarity">
    <text evidence="1">Belongs to the glutamate-gated ion channel (TC 1.A.10.1) family.</text>
</comment>
<dbReference type="Pfam" id="PF00060">
    <property type="entry name" value="Lig_chan"/>
    <property type="match status" value="1"/>
</dbReference>
<dbReference type="InterPro" id="IPR001828">
    <property type="entry name" value="ANF_lig-bd_rcpt"/>
</dbReference>
<dbReference type="GO" id="GO:0038023">
    <property type="term" value="F:signaling receptor activity"/>
    <property type="evidence" value="ECO:0007669"/>
    <property type="project" value="InterPro"/>
</dbReference>
<feature type="binding site" evidence="15">
    <location>
        <position position="496"/>
    </location>
    <ligand>
        <name>L-glutamate</name>
        <dbReference type="ChEBI" id="CHEBI:29985"/>
    </ligand>
</feature>
<protein>
    <recommendedName>
        <fullName evidence="25">Ionotropic receptor</fullName>
    </recommendedName>
</protein>
<evidence type="ECO:0000256" key="4">
    <source>
        <dbReference type="ARBA" id="ARBA00022692"/>
    </source>
</evidence>